<sequence length="176" mass="19416">MRATTPTGVARTFGEDEIIVSKTDLRGRITYANDVFLRVSAYAEDEVLGQPHSLIRHPETPRGLFHLLWESIQGGDEIFAYINNLAKDGAHYWVLAHVTPTRDTRGTVVGYHSSRRSPAPAAVARVEHLYARMRAAEAGHRRAVDAAAASRAALEELLGGRPYDELVWELVAEGEA</sequence>
<name>A0A2Y9BWP0_9MICO</name>
<dbReference type="Proteomes" id="UP000250222">
    <property type="component" value="Unassembled WGS sequence"/>
</dbReference>
<gene>
    <name evidence="2" type="ORF">SAMN05216184_102329</name>
</gene>
<dbReference type="CDD" id="cd00130">
    <property type="entry name" value="PAS"/>
    <property type="match status" value="1"/>
</dbReference>
<dbReference type="AlphaFoldDB" id="A0A2Y9BWP0"/>
<dbReference type="EMBL" id="UETB01000002">
    <property type="protein sequence ID" value="SSA39402.1"/>
    <property type="molecule type" value="Genomic_DNA"/>
</dbReference>
<organism evidence="2 3">
    <name type="scientific">Georgenia satyanarayanai</name>
    <dbReference type="NCBI Taxonomy" id="860221"/>
    <lineage>
        <taxon>Bacteria</taxon>
        <taxon>Bacillati</taxon>
        <taxon>Actinomycetota</taxon>
        <taxon>Actinomycetes</taxon>
        <taxon>Micrococcales</taxon>
        <taxon>Bogoriellaceae</taxon>
        <taxon>Georgenia</taxon>
    </lineage>
</organism>
<protein>
    <submittedName>
        <fullName evidence="2">PAS domain S-box-containing protein</fullName>
    </submittedName>
</protein>
<evidence type="ECO:0000259" key="1">
    <source>
        <dbReference type="PROSITE" id="PS50112"/>
    </source>
</evidence>
<dbReference type="OrthoDB" id="266313at2"/>
<dbReference type="InterPro" id="IPR013655">
    <property type="entry name" value="PAS_fold_3"/>
</dbReference>
<dbReference type="SUPFAM" id="SSF55785">
    <property type="entry name" value="PYP-like sensor domain (PAS domain)"/>
    <property type="match status" value="1"/>
</dbReference>
<feature type="domain" description="PAS" evidence="1">
    <location>
        <begin position="24"/>
        <end position="75"/>
    </location>
</feature>
<dbReference type="InterPro" id="IPR000014">
    <property type="entry name" value="PAS"/>
</dbReference>
<dbReference type="InterPro" id="IPR035965">
    <property type="entry name" value="PAS-like_dom_sf"/>
</dbReference>
<dbReference type="Gene3D" id="3.30.450.20">
    <property type="entry name" value="PAS domain"/>
    <property type="match status" value="1"/>
</dbReference>
<evidence type="ECO:0000313" key="2">
    <source>
        <dbReference type="EMBL" id="SSA39402.1"/>
    </source>
</evidence>
<accession>A0A2Y9BWP0</accession>
<dbReference type="RefSeq" id="WP_110851635.1">
    <property type="nucleotide sequence ID" value="NZ_QKLZ01000002.1"/>
</dbReference>
<reference evidence="2 3" key="1">
    <citation type="submission" date="2016-10" db="EMBL/GenBank/DDBJ databases">
        <authorList>
            <person name="Cai Z."/>
        </authorList>
    </citation>
    <scope>NUCLEOTIDE SEQUENCE [LARGE SCALE GENOMIC DNA]</scope>
    <source>
        <strain evidence="2 3">CGMCC 1.10826</strain>
    </source>
</reference>
<dbReference type="Pfam" id="PF08447">
    <property type="entry name" value="PAS_3"/>
    <property type="match status" value="1"/>
</dbReference>
<dbReference type="NCBIfam" id="TIGR00229">
    <property type="entry name" value="sensory_box"/>
    <property type="match status" value="1"/>
</dbReference>
<evidence type="ECO:0000313" key="3">
    <source>
        <dbReference type="Proteomes" id="UP000250222"/>
    </source>
</evidence>
<proteinExistence type="predicted"/>
<dbReference type="PROSITE" id="PS50112">
    <property type="entry name" value="PAS"/>
    <property type="match status" value="1"/>
</dbReference>
<keyword evidence="3" id="KW-1185">Reference proteome</keyword>